<reference evidence="3" key="1">
    <citation type="submission" date="2017-10" db="EMBL/GenBank/DDBJ databases">
        <authorList>
            <person name="Regsiter A."/>
            <person name="William W."/>
        </authorList>
    </citation>
    <scope>NUCLEOTIDE SEQUENCE [LARGE SCALE GENOMIC DNA]</scope>
</reference>
<sequence>MPANCPALPWGCHNLGRVCATSGGVTVAHTPLAPSRRVSDDNDAGPFDWIAADHQDFLPRSSQERASHPVLRRHHHEFPDGA</sequence>
<accession>A0A2N9ARJ1</accession>
<protein>
    <submittedName>
        <fullName evidence="2">Uncharacterized protein</fullName>
    </submittedName>
</protein>
<feature type="region of interest" description="Disordered" evidence="1">
    <location>
        <begin position="61"/>
        <end position="82"/>
    </location>
</feature>
<evidence type="ECO:0000313" key="2">
    <source>
        <dbReference type="EMBL" id="SOR29936.1"/>
    </source>
</evidence>
<dbReference type="EMBL" id="LT962688">
    <property type="protein sequence ID" value="SOR29936.1"/>
    <property type="molecule type" value="Genomic_DNA"/>
</dbReference>
<proteinExistence type="predicted"/>
<name>A0A2N9ARJ1_METEX</name>
<organism evidence="2 3">
    <name type="scientific">Methylorubrum extorquens</name>
    <name type="common">Methylobacterium dichloromethanicum</name>
    <name type="synonym">Methylobacterium extorquens</name>
    <dbReference type="NCBI Taxonomy" id="408"/>
    <lineage>
        <taxon>Bacteria</taxon>
        <taxon>Pseudomonadati</taxon>
        <taxon>Pseudomonadota</taxon>
        <taxon>Alphaproteobacteria</taxon>
        <taxon>Hyphomicrobiales</taxon>
        <taxon>Methylobacteriaceae</taxon>
        <taxon>Methylorubrum</taxon>
    </lineage>
</organism>
<gene>
    <name evidence="2" type="ORF">TK0001_3334</name>
</gene>
<dbReference type="Proteomes" id="UP000233769">
    <property type="component" value="Chromosome tk0001"/>
</dbReference>
<dbReference type="AlphaFoldDB" id="A0A2N9ARJ1"/>
<evidence type="ECO:0000256" key="1">
    <source>
        <dbReference type="SAM" id="MobiDB-lite"/>
    </source>
</evidence>
<evidence type="ECO:0000313" key="3">
    <source>
        <dbReference type="Proteomes" id="UP000233769"/>
    </source>
</evidence>